<accession>A0ABQ9GWK5</accession>
<evidence type="ECO:0000313" key="4">
    <source>
        <dbReference type="Proteomes" id="UP001159363"/>
    </source>
</evidence>
<dbReference type="PANTHER" id="PTHR46599:SF3">
    <property type="entry name" value="PIGGYBAC TRANSPOSABLE ELEMENT-DERIVED PROTEIN 4"/>
    <property type="match status" value="1"/>
</dbReference>
<proteinExistence type="predicted"/>
<feature type="domain" description="PiggyBac transposable element-derived protein" evidence="2">
    <location>
        <begin position="190"/>
        <end position="258"/>
    </location>
</feature>
<dbReference type="PANTHER" id="PTHR46599">
    <property type="entry name" value="PIGGYBAC TRANSPOSABLE ELEMENT-DERIVED PROTEIN 4"/>
    <property type="match status" value="1"/>
</dbReference>
<evidence type="ECO:0000256" key="1">
    <source>
        <dbReference type="SAM" id="MobiDB-lite"/>
    </source>
</evidence>
<feature type="compositionally biased region" description="Acidic residues" evidence="1">
    <location>
        <begin position="30"/>
        <end position="39"/>
    </location>
</feature>
<gene>
    <name evidence="3" type="ORF">PR048_020826</name>
</gene>
<organism evidence="3 4">
    <name type="scientific">Dryococelus australis</name>
    <dbReference type="NCBI Taxonomy" id="614101"/>
    <lineage>
        <taxon>Eukaryota</taxon>
        <taxon>Metazoa</taxon>
        <taxon>Ecdysozoa</taxon>
        <taxon>Arthropoda</taxon>
        <taxon>Hexapoda</taxon>
        <taxon>Insecta</taxon>
        <taxon>Pterygota</taxon>
        <taxon>Neoptera</taxon>
        <taxon>Polyneoptera</taxon>
        <taxon>Phasmatodea</taxon>
        <taxon>Verophasmatodea</taxon>
        <taxon>Anareolatae</taxon>
        <taxon>Phasmatidae</taxon>
        <taxon>Eurycanthinae</taxon>
        <taxon>Dryococelus</taxon>
    </lineage>
</organism>
<evidence type="ECO:0000259" key="2">
    <source>
        <dbReference type="Pfam" id="PF13843"/>
    </source>
</evidence>
<dbReference type="Pfam" id="PF13843">
    <property type="entry name" value="DDE_Tnp_1_7"/>
    <property type="match status" value="1"/>
</dbReference>
<feature type="region of interest" description="Disordered" evidence="1">
    <location>
        <begin position="1"/>
        <end position="43"/>
    </location>
</feature>
<dbReference type="Proteomes" id="UP001159363">
    <property type="component" value="Chromosome 7"/>
</dbReference>
<protein>
    <recommendedName>
        <fullName evidence="2">PiggyBac transposable element-derived protein domain-containing protein</fullName>
    </recommendedName>
</protein>
<keyword evidence="4" id="KW-1185">Reference proteome</keyword>
<dbReference type="InterPro" id="IPR029526">
    <property type="entry name" value="PGBD"/>
</dbReference>
<dbReference type="EMBL" id="JARBHB010000008">
    <property type="protein sequence ID" value="KAJ8876381.1"/>
    <property type="molecule type" value="Genomic_DNA"/>
</dbReference>
<reference evidence="3 4" key="1">
    <citation type="submission" date="2023-02" db="EMBL/GenBank/DDBJ databases">
        <title>LHISI_Scaffold_Assembly.</title>
        <authorList>
            <person name="Stuart O.P."/>
            <person name="Cleave R."/>
            <person name="Magrath M.J.L."/>
            <person name="Mikheyev A.S."/>
        </authorList>
    </citation>
    <scope>NUCLEOTIDE SEQUENCE [LARGE SCALE GENOMIC DNA]</scope>
    <source>
        <strain evidence="3">Daus_M_001</strain>
        <tissue evidence="3">Leg muscle</tissue>
    </source>
</reference>
<sequence>MASKRKGARVGDPNFDETISRELNEIGSDFSDDSMEPDEYLQNSDHNSGFEISCVEIENTNQNIGDECECQDCQEKNGKYVEQQSHQQSDQVSEHSTVKSYYGKNRNRRASKEFTRYCSTTLEVWKYILTQEMADEVILHTNNKLWTLQAKYSRENKPELTDLDCVGFDALLGVFYYWPMYYVCERILILLACLRFDNPEGREQRKENDPSAVISWIFNELVKHYQLSYSLGELVCIDEMLVVFRGRYRFRIYMPNKP</sequence>
<comment type="caution">
    <text evidence="3">The sequence shown here is derived from an EMBL/GenBank/DDBJ whole genome shotgun (WGS) entry which is preliminary data.</text>
</comment>
<evidence type="ECO:0000313" key="3">
    <source>
        <dbReference type="EMBL" id="KAJ8876381.1"/>
    </source>
</evidence>
<name>A0ABQ9GWK5_9NEOP</name>